<dbReference type="Proteomes" id="UP000558488">
    <property type="component" value="Unassembled WGS sequence"/>
</dbReference>
<dbReference type="SUPFAM" id="SSF53920">
    <property type="entry name" value="Fe-only hydrogenase"/>
    <property type="match status" value="1"/>
</dbReference>
<reference evidence="1 2" key="1">
    <citation type="journal article" date="2020" name="Nature">
        <title>Six reference-quality genomes reveal evolution of bat adaptations.</title>
        <authorList>
            <person name="Jebb D."/>
            <person name="Huang Z."/>
            <person name="Pippel M."/>
            <person name="Hughes G.M."/>
            <person name="Lavrichenko K."/>
            <person name="Devanna P."/>
            <person name="Winkler S."/>
            <person name="Jermiin L.S."/>
            <person name="Skirmuntt E.C."/>
            <person name="Katzourakis A."/>
            <person name="Burkitt-Gray L."/>
            <person name="Ray D.A."/>
            <person name="Sullivan K.A.M."/>
            <person name="Roscito J.G."/>
            <person name="Kirilenko B.M."/>
            <person name="Davalos L.M."/>
            <person name="Corthals A.P."/>
            <person name="Power M.L."/>
            <person name="Jones G."/>
            <person name="Ransome R.D."/>
            <person name="Dechmann D.K.N."/>
            <person name="Locatelli A.G."/>
            <person name="Puechmaille S.J."/>
            <person name="Fedrigo O."/>
            <person name="Jarvis E.D."/>
            <person name="Hiller M."/>
            <person name="Vernes S.C."/>
            <person name="Myers E.W."/>
            <person name="Teeling E.C."/>
        </authorList>
    </citation>
    <scope>NUCLEOTIDE SEQUENCE [LARGE SCALE GENOMIC DNA]</scope>
    <source>
        <strain evidence="1">MPipKuh1</strain>
        <tissue evidence="1">Flight muscle</tissue>
    </source>
</reference>
<dbReference type="InterPro" id="IPR050340">
    <property type="entry name" value="Cytosolic_Fe-S_CAF"/>
</dbReference>
<name>A0A7J8B1Y3_PIPKU</name>
<gene>
    <name evidence="1" type="ORF">mPipKuh1_007733</name>
</gene>
<accession>A0A7J8B1Y3</accession>
<sequence>MQIAADFSILESQKEFVCQYCQHHEEEHRLPMLTSACEIVPTMEQSDLSLNDTTMDTLFGDMKEEVVRLHSGASSDGYLAHIFRPMAKELFNEDVGVLTYHVLRSKDFQEITLGIKRFCYSVRLLMAFRTS</sequence>
<comment type="caution">
    <text evidence="1">The sequence shown here is derived from an EMBL/GenBank/DDBJ whole genome shotgun (WGS) entry which is preliminary data.</text>
</comment>
<dbReference type="AlphaFoldDB" id="A0A7J8B1Y3"/>
<dbReference type="EMBL" id="JACAGB010000001">
    <property type="protein sequence ID" value="KAF6392529.1"/>
    <property type="molecule type" value="Genomic_DNA"/>
</dbReference>
<proteinExistence type="predicted"/>
<dbReference type="InterPro" id="IPR009016">
    <property type="entry name" value="Fe_hydrogenase"/>
</dbReference>
<evidence type="ECO:0000313" key="2">
    <source>
        <dbReference type="Proteomes" id="UP000558488"/>
    </source>
</evidence>
<organism evidence="1 2">
    <name type="scientific">Pipistrellus kuhlii</name>
    <name type="common">Kuhl's pipistrelle</name>
    <dbReference type="NCBI Taxonomy" id="59472"/>
    <lineage>
        <taxon>Eukaryota</taxon>
        <taxon>Metazoa</taxon>
        <taxon>Chordata</taxon>
        <taxon>Craniata</taxon>
        <taxon>Vertebrata</taxon>
        <taxon>Euteleostomi</taxon>
        <taxon>Mammalia</taxon>
        <taxon>Eutheria</taxon>
        <taxon>Laurasiatheria</taxon>
        <taxon>Chiroptera</taxon>
        <taxon>Yangochiroptera</taxon>
        <taxon>Vespertilionidae</taxon>
        <taxon>Pipistrellus</taxon>
    </lineage>
</organism>
<evidence type="ECO:0000313" key="1">
    <source>
        <dbReference type="EMBL" id="KAF6392529.1"/>
    </source>
</evidence>
<dbReference type="Gene3D" id="3.40.950.10">
    <property type="entry name" value="Fe-only Hydrogenase (Larger Subunit), Chain L, domain 3"/>
    <property type="match status" value="1"/>
</dbReference>
<dbReference type="PANTHER" id="PTHR11615">
    <property type="entry name" value="NITRATE, FORMATE, IRON DEHYDROGENASE"/>
    <property type="match status" value="1"/>
</dbReference>
<protein>
    <submittedName>
        <fullName evidence="1">Uncharacterized protein</fullName>
    </submittedName>
</protein>
<keyword evidence="2" id="KW-1185">Reference proteome</keyword>